<evidence type="ECO:0000256" key="6">
    <source>
        <dbReference type="ARBA" id="ARBA00023295"/>
    </source>
</evidence>
<evidence type="ECO:0000256" key="1">
    <source>
        <dbReference type="ARBA" id="ARBA00004071"/>
    </source>
</evidence>
<dbReference type="InterPro" id="IPR057739">
    <property type="entry name" value="Glyco_hydro_29_N"/>
</dbReference>
<evidence type="ECO:0000313" key="11">
    <source>
        <dbReference type="EMBL" id="MCA4703080.1"/>
    </source>
</evidence>
<dbReference type="PRINTS" id="PR00741">
    <property type="entry name" value="GLHYDRLASE29"/>
</dbReference>
<sequence length="490" mass="57135">MMKKVFLVCLLLGGTLTLQAQTKYEPTWESLKQYKVPEWWKNTKFGIYFHWGPYSVPAYKTEWYSHWMYEDGHPIRKHHESTYGPLWKFGYKDFIPMFKAEKFDADAWAELFKKAGAQFAGPVAEHSDGFAMWDSKLTPWNAVKMGPKRDIVRLMQQAVKKQGMKFVVTYHRHWIYAWYPTWNKNTDAGDPKYAGLYGPYTPKGTFKMAEDNPVKYPDDEFNKDWLARLEELMGNYEPDIIWFDNRMDIIGEKYRKQFLADYYNKAQQWGKEVVCTYKSKDMAEGTAVLDLERSRMSDKRPFCWLTDDSIDWGAWCNVSDPNYKTTNRLIDFLVDVVSKNGAVLLNVTPTAEGVMPKGVVTRLLEMGEWLKLNGEAIYDTRPWEIYGEGPQRIVEGHLSENKNADAVAEDIRFTTRDGNLYAIALDWPADRKLVIRSLSSGNSYLKKRIKGVSMLGAKEKLMWKQTDKGLEVTFPEKRPCDFAYVLKLRY</sequence>
<dbReference type="PIRSF" id="PIRSF001092">
    <property type="entry name" value="Alpha-L-fucosidase"/>
    <property type="match status" value="1"/>
</dbReference>
<dbReference type="SUPFAM" id="SSF51445">
    <property type="entry name" value="(Trans)glycosidases"/>
    <property type="match status" value="1"/>
</dbReference>
<evidence type="ECO:0000256" key="7">
    <source>
        <dbReference type="SAM" id="SignalP"/>
    </source>
</evidence>
<dbReference type="EC" id="3.2.1.51" evidence="3"/>
<evidence type="ECO:0000313" key="12">
    <source>
        <dbReference type="Proteomes" id="UP000434604"/>
    </source>
</evidence>
<protein>
    <recommendedName>
        <fullName evidence="3">alpha-L-fucosidase</fullName>
        <ecNumber evidence="3">3.2.1.51</ecNumber>
    </recommendedName>
</protein>
<dbReference type="InterPro" id="IPR031919">
    <property type="entry name" value="Fucosidase_C"/>
</dbReference>
<dbReference type="EMBL" id="WDED01000006">
    <property type="protein sequence ID" value="KAB6149026.1"/>
    <property type="molecule type" value="Genomic_DNA"/>
</dbReference>
<reference evidence="10 12" key="1">
    <citation type="journal article" date="2019" name="Nat. Med.">
        <title>A library of human gut bacterial isolates paired with longitudinal multiomics data enables mechanistic microbiome research.</title>
        <authorList>
            <person name="Poyet M."/>
            <person name="Groussin M."/>
            <person name="Gibbons S.M."/>
            <person name="Avila-Pacheco J."/>
            <person name="Jiang X."/>
            <person name="Kearney S.M."/>
            <person name="Perrotta A.R."/>
            <person name="Berdy B."/>
            <person name="Zhao S."/>
            <person name="Lieberman T.D."/>
            <person name="Swanson P.K."/>
            <person name="Smith M."/>
            <person name="Roesemann S."/>
            <person name="Alexander J.E."/>
            <person name="Rich S.A."/>
            <person name="Livny J."/>
            <person name="Vlamakis H."/>
            <person name="Clish C."/>
            <person name="Bullock K."/>
            <person name="Deik A."/>
            <person name="Scott J."/>
            <person name="Pierce K.A."/>
            <person name="Xavier R.J."/>
            <person name="Alm E.J."/>
        </authorList>
    </citation>
    <scope>NUCLEOTIDE SEQUENCE [LARGE SCALE GENOMIC DNA]</scope>
    <source>
        <strain evidence="10 12">BIOML-A58</strain>
    </source>
</reference>
<evidence type="ECO:0000256" key="4">
    <source>
        <dbReference type="ARBA" id="ARBA00022729"/>
    </source>
</evidence>
<dbReference type="EMBL" id="JAIWYE010000012">
    <property type="protein sequence ID" value="MCA4703080.1"/>
    <property type="molecule type" value="Genomic_DNA"/>
</dbReference>
<feature type="signal peptide" evidence="7">
    <location>
        <begin position="1"/>
        <end position="20"/>
    </location>
</feature>
<dbReference type="Proteomes" id="UP000434604">
    <property type="component" value="Unassembled WGS sequence"/>
</dbReference>
<evidence type="ECO:0000259" key="8">
    <source>
        <dbReference type="Pfam" id="PF01120"/>
    </source>
</evidence>
<dbReference type="InterPro" id="IPR013780">
    <property type="entry name" value="Glyco_hydro_b"/>
</dbReference>
<comment type="function">
    <text evidence="1">Alpha-L-fucosidase is responsible for hydrolyzing the alpha-1,6-linked fucose joined to the reducing-end N-acetylglucosamine of the carbohydrate moieties of glycoproteins.</text>
</comment>
<evidence type="ECO:0000259" key="9">
    <source>
        <dbReference type="Pfam" id="PF16757"/>
    </source>
</evidence>
<keyword evidence="5" id="KW-0378">Hydrolase</keyword>
<dbReference type="AlphaFoldDB" id="A0A7J5Q080"/>
<proteinExistence type="inferred from homology"/>
<keyword evidence="6" id="KW-0326">Glycosidase</keyword>
<dbReference type="Gene3D" id="2.60.40.1180">
    <property type="entry name" value="Golgi alpha-mannosidase II"/>
    <property type="match status" value="1"/>
</dbReference>
<dbReference type="Pfam" id="PF01120">
    <property type="entry name" value="Alpha_L_fucos"/>
    <property type="match status" value="1"/>
</dbReference>
<dbReference type="Proteomes" id="UP001198461">
    <property type="component" value="Unassembled WGS sequence"/>
</dbReference>
<dbReference type="PANTHER" id="PTHR10030">
    <property type="entry name" value="ALPHA-L-FUCOSIDASE"/>
    <property type="match status" value="1"/>
</dbReference>
<dbReference type="GO" id="GO:0006004">
    <property type="term" value="P:fucose metabolic process"/>
    <property type="evidence" value="ECO:0007669"/>
    <property type="project" value="InterPro"/>
</dbReference>
<dbReference type="InterPro" id="IPR017853">
    <property type="entry name" value="GH"/>
</dbReference>
<dbReference type="PANTHER" id="PTHR10030:SF37">
    <property type="entry name" value="ALPHA-L-FUCOSIDASE-RELATED"/>
    <property type="match status" value="1"/>
</dbReference>
<dbReference type="InterPro" id="IPR016286">
    <property type="entry name" value="FUC_metazoa-typ"/>
</dbReference>
<accession>A0A7J5Q080</accession>
<evidence type="ECO:0000256" key="5">
    <source>
        <dbReference type="ARBA" id="ARBA00022801"/>
    </source>
</evidence>
<keyword evidence="4 7" id="KW-0732">Signal</keyword>
<dbReference type="InterPro" id="IPR000933">
    <property type="entry name" value="Glyco_hydro_29"/>
</dbReference>
<dbReference type="GO" id="GO:0005764">
    <property type="term" value="C:lysosome"/>
    <property type="evidence" value="ECO:0007669"/>
    <property type="project" value="TreeGrafter"/>
</dbReference>
<dbReference type="RefSeq" id="WP_151934334.1">
    <property type="nucleotide sequence ID" value="NZ_JAIWXB010000011.1"/>
</dbReference>
<feature type="domain" description="Alpha-L-fucosidase C-terminal" evidence="9">
    <location>
        <begin position="405"/>
        <end position="488"/>
    </location>
</feature>
<dbReference type="GO" id="GO:0004560">
    <property type="term" value="F:alpha-L-fucosidase activity"/>
    <property type="evidence" value="ECO:0007669"/>
    <property type="project" value="InterPro"/>
</dbReference>
<evidence type="ECO:0000313" key="10">
    <source>
        <dbReference type="EMBL" id="KAB6149026.1"/>
    </source>
</evidence>
<evidence type="ECO:0000256" key="3">
    <source>
        <dbReference type="ARBA" id="ARBA00012662"/>
    </source>
</evidence>
<dbReference type="SMART" id="SM00812">
    <property type="entry name" value="Alpha_L_fucos"/>
    <property type="match status" value="1"/>
</dbReference>
<reference evidence="11" key="2">
    <citation type="submission" date="2023-08" db="EMBL/GenBank/DDBJ databases">
        <title>Mucin Metabolism Genes Underlie the Key Renovations of Bacteroides xylanisolvens Genomes in Captive Great Apes.</title>
        <authorList>
            <person name="Nishida A.H."/>
        </authorList>
    </citation>
    <scope>NUCLEOTIDE SEQUENCE</scope>
    <source>
        <strain evidence="11">P13.H9</strain>
    </source>
</reference>
<dbReference type="Pfam" id="PF16757">
    <property type="entry name" value="Fucosidase_C"/>
    <property type="match status" value="1"/>
</dbReference>
<dbReference type="GO" id="GO:0016139">
    <property type="term" value="P:glycoside catabolic process"/>
    <property type="evidence" value="ECO:0007669"/>
    <property type="project" value="TreeGrafter"/>
</dbReference>
<dbReference type="Gene3D" id="3.20.20.80">
    <property type="entry name" value="Glycosidases"/>
    <property type="match status" value="1"/>
</dbReference>
<name>A0A7J5Q080_9BACE</name>
<organism evidence="10 12">
    <name type="scientific">Bacteroides xylanisolvens</name>
    <dbReference type="NCBI Taxonomy" id="371601"/>
    <lineage>
        <taxon>Bacteria</taxon>
        <taxon>Pseudomonadati</taxon>
        <taxon>Bacteroidota</taxon>
        <taxon>Bacteroidia</taxon>
        <taxon>Bacteroidales</taxon>
        <taxon>Bacteroidaceae</taxon>
        <taxon>Bacteroides</taxon>
    </lineage>
</organism>
<comment type="similarity">
    <text evidence="2">Belongs to the glycosyl hydrolase 29 family.</text>
</comment>
<comment type="caution">
    <text evidence="10">The sequence shown here is derived from an EMBL/GenBank/DDBJ whole genome shotgun (WGS) entry which is preliminary data.</text>
</comment>
<evidence type="ECO:0000256" key="2">
    <source>
        <dbReference type="ARBA" id="ARBA00007951"/>
    </source>
</evidence>
<feature type="domain" description="Glycoside hydrolase family 29 N-terminal" evidence="8">
    <location>
        <begin position="18"/>
        <end position="375"/>
    </location>
</feature>
<feature type="chain" id="PRO_5042752677" description="alpha-L-fucosidase" evidence="7">
    <location>
        <begin position="21"/>
        <end position="490"/>
    </location>
</feature>
<gene>
    <name evidence="10" type="ORF">GA398_05820</name>
    <name evidence="11" type="ORF">LD004_05560</name>
</gene>